<accession>A0A0N0XGB2</accession>
<dbReference type="NCBIfam" id="TIGR02595">
    <property type="entry name" value="PEP_CTERM"/>
    <property type="match status" value="1"/>
</dbReference>
<keyword evidence="4" id="KW-1185">Reference proteome</keyword>
<gene>
    <name evidence="3" type="ORF">WG78_19125</name>
</gene>
<dbReference type="RefSeq" id="WP_083459391.1">
    <property type="nucleotide sequence ID" value="NZ_LAQT01000034.1"/>
</dbReference>
<feature type="signal peptide" evidence="1">
    <location>
        <begin position="1"/>
        <end position="22"/>
    </location>
</feature>
<proteinExistence type="predicted"/>
<dbReference type="InterPro" id="IPR013424">
    <property type="entry name" value="Ice-binding_C"/>
</dbReference>
<name>A0A0N0XGB2_9NEIS</name>
<organism evidence="3 4">
    <name type="scientific">Amantichitinum ursilacus</name>
    <dbReference type="NCBI Taxonomy" id="857265"/>
    <lineage>
        <taxon>Bacteria</taxon>
        <taxon>Pseudomonadati</taxon>
        <taxon>Pseudomonadota</taxon>
        <taxon>Betaproteobacteria</taxon>
        <taxon>Neisseriales</taxon>
        <taxon>Chitinibacteraceae</taxon>
        <taxon>Amantichitinum</taxon>
    </lineage>
</organism>
<evidence type="ECO:0000313" key="4">
    <source>
        <dbReference type="Proteomes" id="UP000037939"/>
    </source>
</evidence>
<evidence type="ECO:0000313" key="3">
    <source>
        <dbReference type="EMBL" id="KPC49889.1"/>
    </source>
</evidence>
<dbReference type="Proteomes" id="UP000037939">
    <property type="component" value="Unassembled WGS sequence"/>
</dbReference>
<evidence type="ECO:0000256" key="1">
    <source>
        <dbReference type="SAM" id="SignalP"/>
    </source>
</evidence>
<comment type="caution">
    <text evidence="3">The sequence shown here is derived from an EMBL/GenBank/DDBJ whole genome shotgun (WGS) entry which is preliminary data.</text>
</comment>
<sequence>MKTRMFAPLLAGMLALSPLAQADGYQYEWGEMGFDSGKLDFLSDPTYGYYSYWYLHFEVPGNAPESLLTINFTADGYTTSPPLVHLGVYTSINLGPPDIYSPYPNEDIKDLDTSANHGTDTVLLTPGSWFVVVEPTGNGWGAVQVTGALTPVPEPETWALLGVGALGLLARRCRSRAGQLA</sequence>
<dbReference type="AlphaFoldDB" id="A0A0N0XGB2"/>
<dbReference type="EMBL" id="LAQT01000034">
    <property type="protein sequence ID" value="KPC49889.1"/>
    <property type="molecule type" value="Genomic_DNA"/>
</dbReference>
<evidence type="ECO:0000259" key="2">
    <source>
        <dbReference type="Pfam" id="PF07589"/>
    </source>
</evidence>
<feature type="domain" description="Ice-binding protein C-terminal" evidence="2">
    <location>
        <begin position="151"/>
        <end position="172"/>
    </location>
</feature>
<dbReference type="Pfam" id="PF07589">
    <property type="entry name" value="PEP-CTERM"/>
    <property type="match status" value="1"/>
</dbReference>
<protein>
    <submittedName>
        <fullName evidence="3">PEP-CTERM motif protein</fullName>
    </submittedName>
</protein>
<keyword evidence="1" id="KW-0732">Signal</keyword>
<feature type="chain" id="PRO_5005862929" evidence="1">
    <location>
        <begin position="23"/>
        <end position="181"/>
    </location>
</feature>
<reference evidence="3 4" key="1">
    <citation type="submission" date="2015-07" db="EMBL/GenBank/DDBJ databases">
        <title>Draft genome sequence of the Amantichitinum ursilacus IGB-41, a new chitin-degrading bacterium.</title>
        <authorList>
            <person name="Kirstahler P."/>
            <person name="Guenther M."/>
            <person name="Grumaz C."/>
            <person name="Rupp S."/>
            <person name="Zibek S."/>
            <person name="Sohn K."/>
        </authorList>
    </citation>
    <scope>NUCLEOTIDE SEQUENCE [LARGE SCALE GENOMIC DNA]</scope>
    <source>
        <strain evidence="3 4">IGB-41</strain>
    </source>
</reference>